<gene>
    <name evidence="2" type="ORF">PV11_01144</name>
</gene>
<dbReference type="PANTHER" id="PTHR42085:SF2">
    <property type="entry name" value="F-BOX DOMAIN-CONTAINING PROTEIN"/>
    <property type="match status" value="1"/>
</dbReference>
<evidence type="ECO:0000313" key="2">
    <source>
        <dbReference type="EMBL" id="KIV85450.1"/>
    </source>
</evidence>
<evidence type="ECO:0000313" key="3">
    <source>
        <dbReference type="Proteomes" id="UP000053599"/>
    </source>
</evidence>
<reference evidence="2 3" key="1">
    <citation type="submission" date="2015-01" db="EMBL/GenBank/DDBJ databases">
        <title>The Genome Sequence of Exophiala sideris CBS121828.</title>
        <authorList>
            <consortium name="The Broad Institute Genomics Platform"/>
            <person name="Cuomo C."/>
            <person name="de Hoog S."/>
            <person name="Gorbushina A."/>
            <person name="Stielow B."/>
            <person name="Teixiera M."/>
            <person name="Abouelleil A."/>
            <person name="Chapman S.B."/>
            <person name="Priest M."/>
            <person name="Young S.K."/>
            <person name="Wortman J."/>
            <person name="Nusbaum C."/>
            <person name="Birren B."/>
        </authorList>
    </citation>
    <scope>NUCLEOTIDE SEQUENCE [LARGE SCALE GENOMIC DNA]</scope>
    <source>
        <strain evidence="2 3">CBS 121828</strain>
    </source>
</reference>
<dbReference type="HOGENOM" id="CLU_987058_0_0_1"/>
<accession>A0A0D1W9E1</accession>
<dbReference type="OrthoDB" id="62952at2759"/>
<evidence type="ECO:0000259" key="1">
    <source>
        <dbReference type="Pfam" id="PF20150"/>
    </source>
</evidence>
<sequence length="280" mass="31778">MTPKLPIQEPTKFEKLPPEIRHQIYTHLFCHKPAPIPLGPGILEPRFGLPGKDDARDKQPTFYTAIFRVNKSISRDALRFAYSANSFQLTADLSCFFGLSQTALASIKSLTVFNNCWIEGRPSTKVWDILNQKCSSLETLAVQPSSHLLWQALPHLKEYVHSFPQGQPKPRLIIDVYVWDRHFSFDTAEHEYQRALQELNGGTGADGTQGFMRPGEIAIRLPKQVKQIDFVLDVNAGGVRALTEFLQSSSDLPLVKTTELLPCKNYRVGSRIRHCYVWLE</sequence>
<dbReference type="AlphaFoldDB" id="A0A0D1W9E1"/>
<protein>
    <recommendedName>
        <fullName evidence="1">2EXR domain-containing protein</fullName>
    </recommendedName>
</protein>
<dbReference type="Pfam" id="PF20150">
    <property type="entry name" value="2EXR"/>
    <property type="match status" value="1"/>
</dbReference>
<proteinExistence type="predicted"/>
<dbReference type="InterPro" id="IPR045518">
    <property type="entry name" value="2EXR"/>
</dbReference>
<name>A0A0D1W9E1_9EURO</name>
<feature type="domain" description="2EXR" evidence="1">
    <location>
        <begin position="11"/>
        <end position="81"/>
    </location>
</feature>
<dbReference type="EMBL" id="KN846951">
    <property type="protein sequence ID" value="KIV85450.1"/>
    <property type="molecule type" value="Genomic_DNA"/>
</dbReference>
<dbReference type="Proteomes" id="UP000053599">
    <property type="component" value="Unassembled WGS sequence"/>
</dbReference>
<dbReference type="InterPro" id="IPR038883">
    <property type="entry name" value="AN11006-like"/>
</dbReference>
<organism evidence="2 3">
    <name type="scientific">Exophiala sideris</name>
    <dbReference type="NCBI Taxonomy" id="1016849"/>
    <lineage>
        <taxon>Eukaryota</taxon>
        <taxon>Fungi</taxon>
        <taxon>Dikarya</taxon>
        <taxon>Ascomycota</taxon>
        <taxon>Pezizomycotina</taxon>
        <taxon>Eurotiomycetes</taxon>
        <taxon>Chaetothyriomycetidae</taxon>
        <taxon>Chaetothyriales</taxon>
        <taxon>Herpotrichiellaceae</taxon>
        <taxon>Exophiala</taxon>
    </lineage>
</organism>
<dbReference type="PANTHER" id="PTHR42085">
    <property type="entry name" value="F-BOX DOMAIN-CONTAINING PROTEIN"/>
    <property type="match status" value="1"/>
</dbReference>